<sequence>MDEKIAVMDTVDQRKTDEWFDNLNK</sequence>
<organism evidence="1">
    <name type="scientific">human gut metagenome</name>
    <dbReference type="NCBI Taxonomy" id="408170"/>
    <lineage>
        <taxon>unclassified sequences</taxon>
        <taxon>metagenomes</taxon>
        <taxon>organismal metagenomes</taxon>
    </lineage>
</organism>
<dbReference type="EMBL" id="AJWY01006976">
    <property type="protein sequence ID" value="EKC65347.1"/>
    <property type="molecule type" value="Genomic_DNA"/>
</dbReference>
<reference evidence="1" key="1">
    <citation type="journal article" date="2013" name="Environ. Microbiol.">
        <title>Microbiota from the distal guts of lean and obese adolescents exhibit partial functional redundancy besides clear differences in community structure.</title>
        <authorList>
            <person name="Ferrer M."/>
            <person name="Ruiz A."/>
            <person name="Lanza F."/>
            <person name="Haange S.B."/>
            <person name="Oberbach A."/>
            <person name="Till H."/>
            <person name="Bargiela R."/>
            <person name="Campoy C."/>
            <person name="Segura M.T."/>
            <person name="Richter M."/>
            <person name="von Bergen M."/>
            <person name="Seifert J."/>
            <person name="Suarez A."/>
        </authorList>
    </citation>
    <scope>NUCLEOTIDE SEQUENCE</scope>
</reference>
<dbReference type="AlphaFoldDB" id="K1SXH9"/>
<gene>
    <name evidence="1" type="ORF">LEA_10373</name>
</gene>
<evidence type="ECO:0000313" key="1">
    <source>
        <dbReference type="EMBL" id="EKC65347.1"/>
    </source>
</evidence>
<feature type="non-terminal residue" evidence="1">
    <location>
        <position position="25"/>
    </location>
</feature>
<proteinExistence type="predicted"/>
<comment type="caution">
    <text evidence="1">The sequence shown here is derived from an EMBL/GenBank/DDBJ whole genome shotgun (WGS) entry which is preliminary data.</text>
</comment>
<name>K1SXH9_9ZZZZ</name>
<protein>
    <submittedName>
        <fullName evidence="1">Uncharacterized protein</fullName>
    </submittedName>
</protein>
<accession>K1SXH9</accession>